<dbReference type="InterPro" id="IPR019734">
    <property type="entry name" value="TPR_rpt"/>
</dbReference>
<feature type="repeat" description="TPR" evidence="1">
    <location>
        <begin position="53"/>
        <end position="86"/>
    </location>
</feature>
<dbReference type="Gene3D" id="1.25.40.10">
    <property type="entry name" value="Tetratricopeptide repeat domain"/>
    <property type="match status" value="1"/>
</dbReference>
<sequence length="376" mass="38650">MAAAGSDPRATALARLAEGDGLFVEDEVARAKACYDAALAADPSIDADATLAARVYGRRAAMQLELHKFEDALDDANRAIRAAPTNFHAHYRKGTACFYMDEFETAKAAFAKATELSRGAETSLGPVLAQWIRKCEAEIAEGSSDESDEVSDDEPSEPVVEDVTPAAAAAPPAAAVEAEATGGSAGGAAPAKAPEAAPPAPAPAPAPPPPSSYPIDNAAAPAFCAGAGRNHPLVRWPSSCARTCSCHASDAHSSASVLPVPVGDSSSAFLPSCIAWITRSMYTSCGAYGFTGNSTLTPRIRSSWCGASAREAPLKRRGPPSAPSTAPPAPPAATPPPAPAPSPNSSYMLPVRSRRGARPPGSWRAGHGWRLTSRTD</sequence>
<dbReference type="GO" id="GO:0051087">
    <property type="term" value="F:protein-folding chaperone binding"/>
    <property type="evidence" value="ECO:0007669"/>
    <property type="project" value="InterPro"/>
</dbReference>
<organism evidence="3">
    <name type="scientific">Bicosoecida sp. CB-2014</name>
    <dbReference type="NCBI Taxonomy" id="1486930"/>
    <lineage>
        <taxon>Eukaryota</taxon>
        <taxon>Sar</taxon>
        <taxon>Stramenopiles</taxon>
        <taxon>Bigyra</taxon>
        <taxon>Opalozoa</taxon>
        <taxon>Bicosoecida</taxon>
    </lineage>
</organism>
<feature type="compositionally biased region" description="Pro residues" evidence="2">
    <location>
        <begin position="320"/>
        <end position="342"/>
    </location>
</feature>
<dbReference type="SUPFAM" id="SSF48452">
    <property type="entry name" value="TPR-like"/>
    <property type="match status" value="1"/>
</dbReference>
<dbReference type="PROSITE" id="PS50005">
    <property type="entry name" value="TPR"/>
    <property type="match status" value="1"/>
</dbReference>
<dbReference type="SMART" id="SM00028">
    <property type="entry name" value="TPR"/>
    <property type="match status" value="3"/>
</dbReference>
<feature type="compositionally biased region" description="Pro residues" evidence="2">
    <location>
        <begin position="196"/>
        <end position="212"/>
    </location>
</feature>
<gene>
    <name evidence="3" type="ORF">BSP0115_LOCUS9858</name>
</gene>
<reference evidence="3" key="1">
    <citation type="submission" date="2021-01" db="EMBL/GenBank/DDBJ databases">
        <authorList>
            <person name="Corre E."/>
            <person name="Pelletier E."/>
            <person name="Niang G."/>
            <person name="Scheremetjew M."/>
            <person name="Finn R."/>
            <person name="Kale V."/>
            <person name="Holt S."/>
            <person name="Cochrane G."/>
            <person name="Meng A."/>
            <person name="Brown T."/>
            <person name="Cohen L."/>
        </authorList>
    </citation>
    <scope>NUCLEOTIDE SEQUENCE</scope>
    <source>
        <strain evidence="3">Ms1</strain>
    </source>
</reference>
<dbReference type="EMBL" id="HBFS01014662">
    <property type="protein sequence ID" value="CAD8916599.1"/>
    <property type="molecule type" value="Transcribed_RNA"/>
</dbReference>
<dbReference type="AlphaFoldDB" id="A0A7S1CFH5"/>
<name>A0A7S1CFH5_9STRA</name>
<evidence type="ECO:0000256" key="1">
    <source>
        <dbReference type="PROSITE-ProRule" id="PRU00339"/>
    </source>
</evidence>
<feature type="region of interest" description="Disordered" evidence="2">
    <location>
        <begin position="140"/>
        <end position="213"/>
    </location>
</feature>
<feature type="compositionally biased region" description="Acidic residues" evidence="2">
    <location>
        <begin position="143"/>
        <end position="160"/>
    </location>
</feature>
<evidence type="ECO:0000313" key="3">
    <source>
        <dbReference type="EMBL" id="CAD8916599.1"/>
    </source>
</evidence>
<dbReference type="PANTHER" id="PTHR45862">
    <property type="entry name" value="PROTEIN SGT1 HOMOLOG"/>
    <property type="match status" value="1"/>
</dbReference>
<dbReference type="InterPro" id="IPR044563">
    <property type="entry name" value="Sgt1-like"/>
</dbReference>
<proteinExistence type="predicted"/>
<feature type="region of interest" description="Disordered" evidence="2">
    <location>
        <begin position="309"/>
        <end position="376"/>
    </location>
</feature>
<dbReference type="InterPro" id="IPR011990">
    <property type="entry name" value="TPR-like_helical_dom_sf"/>
</dbReference>
<feature type="compositionally biased region" description="Low complexity" evidence="2">
    <location>
        <begin position="161"/>
        <end position="195"/>
    </location>
</feature>
<accession>A0A7S1CFH5</accession>
<evidence type="ECO:0000256" key="2">
    <source>
        <dbReference type="SAM" id="MobiDB-lite"/>
    </source>
</evidence>
<keyword evidence="1" id="KW-0802">TPR repeat</keyword>
<dbReference type="Pfam" id="PF13181">
    <property type="entry name" value="TPR_8"/>
    <property type="match status" value="1"/>
</dbReference>
<protein>
    <submittedName>
        <fullName evidence="3">Uncharacterized protein</fullName>
    </submittedName>
</protein>